<dbReference type="EMBL" id="UYYB01133204">
    <property type="protein sequence ID" value="VDM84781.1"/>
    <property type="molecule type" value="Genomic_DNA"/>
</dbReference>
<dbReference type="OrthoDB" id="5855260at2759"/>
<keyword evidence="3" id="KW-1185">Reference proteome</keyword>
<dbReference type="SMART" id="SM00194">
    <property type="entry name" value="PTPc"/>
    <property type="match status" value="1"/>
</dbReference>
<feature type="domain" description="Tyrosine-protein phosphatase" evidence="1">
    <location>
        <begin position="70"/>
        <end position="174"/>
    </location>
</feature>
<evidence type="ECO:0000259" key="1">
    <source>
        <dbReference type="PROSITE" id="PS50055"/>
    </source>
</evidence>
<dbReference type="InterPro" id="IPR000242">
    <property type="entry name" value="PTP_cat"/>
</dbReference>
<gene>
    <name evidence="2" type="ORF">SVUK_LOCUS19779</name>
</gene>
<reference evidence="2 3" key="1">
    <citation type="submission" date="2018-11" db="EMBL/GenBank/DDBJ databases">
        <authorList>
            <consortium name="Pathogen Informatics"/>
        </authorList>
    </citation>
    <scope>NUCLEOTIDE SEQUENCE [LARGE SCALE GENOMIC DNA]</scope>
</reference>
<sequence length="174" mass="20006">MLEGLPTKGDWAADEIRKAFEMISEIGDIPQTSEKWTYMSPAKTLEMKKFRANQIRNFVESTLIKGPIGLALEFRQMKRSNDFSKMKEFLKFNKIGKNRYKDVGCLDSNRVELSFGPCTYIHANYVSTPSNPKKFICTQAPLKGTCSEFWCMVVQEQAEIILMLCNFVEQVHIT</sequence>
<dbReference type="InterPro" id="IPR052782">
    <property type="entry name" value="Oocyte-zygote_transition_reg"/>
</dbReference>
<name>A0A3P7JGG4_STRVU</name>
<proteinExistence type="predicted"/>
<accession>A0A3P7JGG4</accession>
<dbReference type="PANTHER" id="PTHR46163">
    <property type="entry name" value="TYROSINE-PROTEIN PHOSPHATASE-RELATED"/>
    <property type="match status" value="1"/>
</dbReference>
<dbReference type="PANTHER" id="PTHR46163:SF19">
    <property type="entry name" value="PROTEIN-TYROSINE PHOSPHATASE"/>
    <property type="match status" value="1"/>
</dbReference>
<dbReference type="InterPro" id="IPR029021">
    <property type="entry name" value="Prot-tyrosine_phosphatase-like"/>
</dbReference>
<dbReference type="Gene3D" id="3.90.190.10">
    <property type="entry name" value="Protein tyrosine phosphatase superfamily"/>
    <property type="match status" value="1"/>
</dbReference>
<dbReference type="AlphaFoldDB" id="A0A3P7JGG4"/>
<dbReference type="Proteomes" id="UP000270094">
    <property type="component" value="Unassembled WGS sequence"/>
</dbReference>
<evidence type="ECO:0000313" key="2">
    <source>
        <dbReference type="EMBL" id="VDM84781.1"/>
    </source>
</evidence>
<dbReference type="PROSITE" id="PS50055">
    <property type="entry name" value="TYR_PHOSPHATASE_PTP"/>
    <property type="match status" value="1"/>
</dbReference>
<dbReference type="Pfam" id="PF00102">
    <property type="entry name" value="Y_phosphatase"/>
    <property type="match status" value="1"/>
</dbReference>
<organism evidence="2 3">
    <name type="scientific">Strongylus vulgaris</name>
    <name type="common">Blood worm</name>
    <dbReference type="NCBI Taxonomy" id="40348"/>
    <lineage>
        <taxon>Eukaryota</taxon>
        <taxon>Metazoa</taxon>
        <taxon>Ecdysozoa</taxon>
        <taxon>Nematoda</taxon>
        <taxon>Chromadorea</taxon>
        <taxon>Rhabditida</taxon>
        <taxon>Rhabditina</taxon>
        <taxon>Rhabditomorpha</taxon>
        <taxon>Strongyloidea</taxon>
        <taxon>Strongylidae</taxon>
        <taxon>Strongylus</taxon>
    </lineage>
</organism>
<protein>
    <recommendedName>
        <fullName evidence="1">Tyrosine-protein phosphatase domain-containing protein</fullName>
    </recommendedName>
</protein>
<evidence type="ECO:0000313" key="3">
    <source>
        <dbReference type="Proteomes" id="UP000270094"/>
    </source>
</evidence>
<dbReference type="SUPFAM" id="SSF52799">
    <property type="entry name" value="(Phosphotyrosine protein) phosphatases II"/>
    <property type="match status" value="1"/>
</dbReference>
<dbReference type="GO" id="GO:0004725">
    <property type="term" value="F:protein tyrosine phosphatase activity"/>
    <property type="evidence" value="ECO:0007669"/>
    <property type="project" value="InterPro"/>
</dbReference>